<name>A0ABS5XHB8_9GAMM</name>
<protein>
    <submittedName>
        <fullName evidence="1">Uncharacterized protein</fullName>
    </submittedName>
</protein>
<dbReference type="Proteomes" id="UP001519667">
    <property type="component" value="Unassembled WGS sequence"/>
</dbReference>
<keyword evidence="2" id="KW-1185">Reference proteome</keyword>
<dbReference type="RefSeq" id="WP_131679694.1">
    <property type="nucleotide sequence ID" value="NZ_JAGTIS010000006.1"/>
</dbReference>
<dbReference type="EMBL" id="JAGTIS010000006">
    <property type="protein sequence ID" value="MBT8767086.1"/>
    <property type="molecule type" value="Genomic_DNA"/>
</dbReference>
<evidence type="ECO:0000313" key="2">
    <source>
        <dbReference type="Proteomes" id="UP001519667"/>
    </source>
</evidence>
<organism evidence="1 2">
    <name type="scientific">Metapseudomonas boanensis</name>
    <dbReference type="NCBI Taxonomy" id="2822138"/>
    <lineage>
        <taxon>Bacteria</taxon>
        <taxon>Pseudomonadati</taxon>
        <taxon>Pseudomonadota</taxon>
        <taxon>Gammaproteobacteria</taxon>
        <taxon>Pseudomonadales</taxon>
        <taxon>Pseudomonadaceae</taxon>
        <taxon>Metapseudomonas</taxon>
    </lineage>
</organism>
<comment type="caution">
    <text evidence="1">The sequence shown here is derived from an EMBL/GenBank/DDBJ whole genome shotgun (WGS) entry which is preliminary data.</text>
</comment>
<sequence length="324" mass="37335">MNSSEGGRNRPWCDVAVRDTYNSAVRKTRAMLFAHTLADLAGVPHNGHALGVWWVKTHGLQHDDPYSSKWIAYFEGSLPRDALLQQMLGEFPVLRQVLCDPLWLALSGLSADRSFWDRCAAALRMDGKPLPDFTNLAMARLCSSPSWTKIGPLLILMRSEARSLVGQRAWLKKNFSLYFYLACLRSPLWHIRYQLLDLISALLDCELLVDGELRAWERKYKNLNHTLNVYQDILECMFEYEWVHAWNDEAFLLLWEALEDMELVNALLNSKTRMVMPDRLRMQWSRAKKTILTARVSLPWTAIGLSRDVAKGDLRIMRRVGVKA</sequence>
<accession>A0ABS5XHB8</accession>
<proteinExistence type="predicted"/>
<reference evidence="1 2" key="1">
    <citation type="submission" date="2021-04" db="EMBL/GenBank/DDBJ databases">
        <title>Pseudomonas boanensis sp. nov., a bacterium isolated from river water used for household purposes in Boane District, Mozambique.</title>
        <authorList>
            <person name="Nicklasson M."/>
            <person name="Martin-Rodriguez A.J."/>
            <person name="Thorell K."/>
            <person name="Neves L."/>
            <person name="Mussagy A."/>
            <person name="Rydberg H.A."/>
            <person name="Hernroth B."/>
            <person name="Svensson-Stadler L."/>
            <person name="Sjoling A."/>
        </authorList>
    </citation>
    <scope>NUCLEOTIDE SEQUENCE [LARGE SCALE GENOMIC DNA]</scope>
    <source>
        <strain evidence="1 2">DB1</strain>
    </source>
</reference>
<gene>
    <name evidence="1" type="ORF">J7302_13315</name>
</gene>
<evidence type="ECO:0000313" key="1">
    <source>
        <dbReference type="EMBL" id="MBT8767086.1"/>
    </source>
</evidence>